<feature type="compositionally biased region" description="Low complexity" evidence="5">
    <location>
        <begin position="93"/>
        <end position="108"/>
    </location>
</feature>
<comment type="caution">
    <text evidence="7">The sequence shown here is derived from an EMBL/GenBank/DDBJ whole genome shotgun (WGS) entry which is preliminary data.</text>
</comment>
<dbReference type="GO" id="GO:0008270">
    <property type="term" value="F:zinc ion binding"/>
    <property type="evidence" value="ECO:0007669"/>
    <property type="project" value="UniProtKB-KW"/>
</dbReference>
<reference evidence="7 8" key="1">
    <citation type="journal article" date="2023" name="G3 (Bethesda)">
        <title>A chromosome-length genome assembly and annotation of blackberry (Rubus argutus, cv. 'Hillquist').</title>
        <authorList>
            <person name="Bruna T."/>
            <person name="Aryal R."/>
            <person name="Dudchenko O."/>
            <person name="Sargent D.J."/>
            <person name="Mead D."/>
            <person name="Buti M."/>
            <person name="Cavallini A."/>
            <person name="Hytonen T."/>
            <person name="Andres J."/>
            <person name="Pham M."/>
            <person name="Weisz D."/>
            <person name="Mascagni F."/>
            <person name="Usai G."/>
            <person name="Natali L."/>
            <person name="Bassil N."/>
            <person name="Fernandez G.E."/>
            <person name="Lomsadze A."/>
            <person name="Armour M."/>
            <person name="Olukolu B."/>
            <person name="Poorten T."/>
            <person name="Britton C."/>
            <person name="Davik J."/>
            <person name="Ashrafi H."/>
            <person name="Aiden E.L."/>
            <person name="Borodovsky M."/>
            <person name="Worthington M."/>
        </authorList>
    </citation>
    <scope>NUCLEOTIDE SEQUENCE [LARGE SCALE GENOMIC DNA]</scope>
    <source>
        <strain evidence="7">PI 553951</strain>
    </source>
</reference>
<dbReference type="GO" id="GO:0061630">
    <property type="term" value="F:ubiquitin protein ligase activity"/>
    <property type="evidence" value="ECO:0007669"/>
    <property type="project" value="TreeGrafter"/>
</dbReference>
<name>A0AAW1X3W1_RUBAR</name>
<feature type="compositionally biased region" description="Low complexity" evidence="5">
    <location>
        <begin position="133"/>
        <end position="151"/>
    </location>
</feature>
<dbReference type="AlphaFoldDB" id="A0AAW1X3W1"/>
<evidence type="ECO:0000259" key="6">
    <source>
        <dbReference type="PROSITE" id="PS50089"/>
    </source>
</evidence>
<evidence type="ECO:0000256" key="2">
    <source>
        <dbReference type="ARBA" id="ARBA00022771"/>
    </source>
</evidence>
<dbReference type="EMBL" id="JBEDUW010000004">
    <property type="protein sequence ID" value="KAK9931164.1"/>
    <property type="molecule type" value="Genomic_DNA"/>
</dbReference>
<sequence length="205" mass="22432">MCSLQRLALNIYLEMNMTGSNFSGSPMHAKEYKRLLLYMNHVLYIDTMHVCKLNLCNMEQPTAPPAEEDLELVMAINASIQSALQERLPIHETSASGSSTTSMDSGDWSGHESGPRWDSTLHTENHDISTIQTTATSDSIPSSPTTTTSSSSSCVICWDGPVEGAFIPCGHMAGCMPCLNEINAKNWDCPVCRGKVDQVIRLYAV</sequence>
<evidence type="ECO:0000256" key="5">
    <source>
        <dbReference type="SAM" id="MobiDB-lite"/>
    </source>
</evidence>
<keyword evidence="2 4" id="KW-0863">Zinc-finger</keyword>
<evidence type="ECO:0000313" key="8">
    <source>
        <dbReference type="Proteomes" id="UP001457282"/>
    </source>
</evidence>
<organism evidence="7 8">
    <name type="scientific">Rubus argutus</name>
    <name type="common">Southern blackberry</name>
    <dbReference type="NCBI Taxonomy" id="59490"/>
    <lineage>
        <taxon>Eukaryota</taxon>
        <taxon>Viridiplantae</taxon>
        <taxon>Streptophyta</taxon>
        <taxon>Embryophyta</taxon>
        <taxon>Tracheophyta</taxon>
        <taxon>Spermatophyta</taxon>
        <taxon>Magnoliopsida</taxon>
        <taxon>eudicotyledons</taxon>
        <taxon>Gunneridae</taxon>
        <taxon>Pentapetalae</taxon>
        <taxon>rosids</taxon>
        <taxon>fabids</taxon>
        <taxon>Rosales</taxon>
        <taxon>Rosaceae</taxon>
        <taxon>Rosoideae</taxon>
        <taxon>Rosoideae incertae sedis</taxon>
        <taxon>Rubus</taxon>
    </lineage>
</organism>
<feature type="region of interest" description="Disordered" evidence="5">
    <location>
        <begin position="93"/>
        <end position="151"/>
    </location>
</feature>
<feature type="domain" description="RING-type" evidence="6">
    <location>
        <begin position="154"/>
        <end position="193"/>
    </location>
</feature>
<dbReference type="InterPro" id="IPR001841">
    <property type="entry name" value="Znf_RING"/>
</dbReference>
<dbReference type="GO" id="GO:0016567">
    <property type="term" value="P:protein ubiquitination"/>
    <property type="evidence" value="ECO:0007669"/>
    <property type="project" value="TreeGrafter"/>
</dbReference>
<dbReference type="SMART" id="SM00184">
    <property type="entry name" value="RING"/>
    <property type="match status" value="1"/>
</dbReference>
<keyword evidence="8" id="KW-1185">Reference proteome</keyword>
<keyword evidence="1" id="KW-0479">Metal-binding</keyword>
<dbReference type="Proteomes" id="UP001457282">
    <property type="component" value="Unassembled WGS sequence"/>
</dbReference>
<keyword evidence="3" id="KW-0862">Zinc</keyword>
<evidence type="ECO:0000256" key="3">
    <source>
        <dbReference type="ARBA" id="ARBA00022833"/>
    </source>
</evidence>
<dbReference type="PROSITE" id="PS50089">
    <property type="entry name" value="ZF_RING_2"/>
    <property type="match status" value="1"/>
</dbReference>
<accession>A0AAW1X3W1</accession>
<gene>
    <name evidence="7" type="ORF">M0R45_018455</name>
</gene>
<dbReference type="SUPFAM" id="SSF57850">
    <property type="entry name" value="RING/U-box"/>
    <property type="match status" value="1"/>
</dbReference>
<dbReference type="Gene3D" id="3.30.40.10">
    <property type="entry name" value="Zinc/RING finger domain, C3HC4 (zinc finger)"/>
    <property type="match status" value="1"/>
</dbReference>
<dbReference type="PANTHER" id="PTHR46858:SF7">
    <property type="entry name" value="RING-TYPE DOMAIN-CONTAINING PROTEIN"/>
    <property type="match status" value="1"/>
</dbReference>
<feature type="compositionally biased region" description="Basic and acidic residues" evidence="5">
    <location>
        <begin position="109"/>
        <end position="127"/>
    </location>
</feature>
<evidence type="ECO:0000313" key="7">
    <source>
        <dbReference type="EMBL" id="KAK9931164.1"/>
    </source>
</evidence>
<evidence type="ECO:0000256" key="4">
    <source>
        <dbReference type="PROSITE-ProRule" id="PRU00175"/>
    </source>
</evidence>
<evidence type="ECO:0000256" key="1">
    <source>
        <dbReference type="ARBA" id="ARBA00022723"/>
    </source>
</evidence>
<dbReference type="InterPro" id="IPR013083">
    <property type="entry name" value="Znf_RING/FYVE/PHD"/>
</dbReference>
<protein>
    <recommendedName>
        <fullName evidence="6">RING-type domain-containing protein</fullName>
    </recommendedName>
</protein>
<proteinExistence type="predicted"/>
<dbReference type="Pfam" id="PF13920">
    <property type="entry name" value="zf-C3HC4_3"/>
    <property type="match status" value="1"/>
</dbReference>
<dbReference type="PANTHER" id="PTHR46858">
    <property type="entry name" value="OS05G0521000 PROTEIN"/>
    <property type="match status" value="1"/>
</dbReference>